<evidence type="ECO:0000313" key="7">
    <source>
        <dbReference type="EMBL" id="RPA87488.1"/>
    </source>
</evidence>
<evidence type="ECO:0000259" key="6">
    <source>
        <dbReference type="SMART" id="SM00727"/>
    </source>
</evidence>
<dbReference type="Gene3D" id="1.10.260.100">
    <property type="match status" value="1"/>
</dbReference>
<organism evidence="7 8">
    <name type="scientific">Ascobolus immersus RN42</name>
    <dbReference type="NCBI Taxonomy" id="1160509"/>
    <lineage>
        <taxon>Eukaryota</taxon>
        <taxon>Fungi</taxon>
        <taxon>Dikarya</taxon>
        <taxon>Ascomycota</taxon>
        <taxon>Pezizomycotina</taxon>
        <taxon>Pezizomycetes</taxon>
        <taxon>Pezizales</taxon>
        <taxon>Ascobolaceae</taxon>
        <taxon>Ascobolus</taxon>
    </lineage>
</organism>
<dbReference type="InterPro" id="IPR041243">
    <property type="entry name" value="STI1/HOP_DP"/>
</dbReference>
<dbReference type="InterPro" id="IPR006636">
    <property type="entry name" value="STI1_HS-bd"/>
</dbReference>
<comment type="subcellular location">
    <subcellularLocation>
        <location evidence="1">Cytoplasm</location>
    </subcellularLocation>
</comment>
<dbReference type="AlphaFoldDB" id="A0A3N4IRX1"/>
<evidence type="ECO:0000256" key="4">
    <source>
        <dbReference type="ARBA" id="ARBA00022803"/>
    </source>
</evidence>
<name>A0A3N4IRX1_ASCIM</name>
<dbReference type="Proteomes" id="UP000275078">
    <property type="component" value="Unassembled WGS sequence"/>
</dbReference>
<keyword evidence="2" id="KW-0963">Cytoplasm</keyword>
<dbReference type="OrthoDB" id="2423701at2759"/>
<evidence type="ECO:0000256" key="1">
    <source>
        <dbReference type="ARBA" id="ARBA00004496"/>
    </source>
</evidence>
<evidence type="ECO:0000256" key="3">
    <source>
        <dbReference type="ARBA" id="ARBA00022737"/>
    </source>
</evidence>
<keyword evidence="3" id="KW-0677">Repeat</keyword>
<dbReference type="Pfam" id="PF17830">
    <property type="entry name" value="STI1-HOP_DP"/>
    <property type="match status" value="1"/>
</dbReference>
<dbReference type="GO" id="GO:0005737">
    <property type="term" value="C:cytoplasm"/>
    <property type="evidence" value="ECO:0007669"/>
    <property type="project" value="UniProtKB-SubCell"/>
</dbReference>
<dbReference type="SMART" id="SM00727">
    <property type="entry name" value="STI1"/>
    <property type="match status" value="1"/>
</dbReference>
<sequence length="108" mass="12184">MKEYNKALDALTEASTNDKDGKGQHEIEKLTREVLEKQFAAREGETEEETMARVQRDPEIASIIQDPVMQSILQQARANPQALNDHMKNPIIRTKIQKLMAAGIIRVG</sequence>
<dbReference type="EMBL" id="ML119646">
    <property type="protein sequence ID" value="RPA87488.1"/>
    <property type="molecule type" value="Genomic_DNA"/>
</dbReference>
<dbReference type="STRING" id="1160509.A0A3N4IRX1"/>
<keyword evidence="8" id="KW-1185">Reference proteome</keyword>
<protein>
    <recommendedName>
        <fullName evidence="6">STI1 domain-containing protein</fullName>
    </recommendedName>
</protein>
<feature type="region of interest" description="Disordered" evidence="5">
    <location>
        <begin position="1"/>
        <end position="24"/>
    </location>
</feature>
<evidence type="ECO:0000256" key="2">
    <source>
        <dbReference type="ARBA" id="ARBA00022490"/>
    </source>
</evidence>
<reference evidence="7 8" key="1">
    <citation type="journal article" date="2018" name="Nat. Ecol. Evol.">
        <title>Pezizomycetes genomes reveal the molecular basis of ectomycorrhizal truffle lifestyle.</title>
        <authorList>
            <person name="Murat C."/>
            <person name="Payen T."/>
            <person name="Noel B."/>
            <person name="Kuo A."/>
            <person name="Morin E."/>
            <person name="Chen J."/>
            <person name="Kohler A."/>
            <person name="Krizsan K."/>
            <person name="Balestrini R."/>
            <person name="Da Silva C."/>
            <person name="Montanini B."/>
            <person name="Hainaut M."/>
            <person name="Levati E."/>
            <person name="Barry K.W."/>
            <person name="Belfiori B."/>
            <person name="Cichocki N."/>
            <person name="Clum A."/>
            <person name="Dockter R.B."/>
            <person name="Fauchery L."/>
            <person name="Guy J."/>
            <person name="Iotti M."/>
            <person name="Le Tacon F."/>
            <person name="Lindquist E.A."/>
            <person name="Lipzen A."/>
            <person name="Malagnac F."/>
            <person name="Mello A."/>
            <person name="Molinier V."/>
            <person name="Miyauchi S."/>
            <person name="Poulain J."/>
            <person name="Riccioni C."/>
            <person name="Rubini A."/>
            <person name="Sitrit Y."/>
            <person name="Splivallo R."/>
            <person name="Traeger S."/>
            <person name="Wang M."/>
            <person name="Zifcakova L."/>
            <person name="Wipf D."/>
            <person name="Zambonelli A."/>
            <person name="Paolocci F."/>
            <person name="Nowrousian M."/>
            <person name="Ottonello S."/>
            <person name="Baldrian P."/>
            <person name="Spatafora J.W."/>
            <person name="Henrissat B."/>
            <person name="Nagy L.G."/>
            <person name="Aury J.M."/>
            <person name="Wincker P."/>
            <person name="Grigoriev I.V."/>
            <person name="Bonfante P."/>
            <person name="Martin F.M."/>
        </authorList>
    </citation>
    <scope>NUCLEOTIDE SEQUENCE [LARGE SCALE GENOMIC DNA]</scope>
    <source>
        <strain evidence="7 8">RN42</strain>
    </source>
</reference>
<evidence type="ECO:0000313" key="8">
    <source>
        <dbReference type="Proteomes" id="UP000275078"/>
    </source>
</evidence>
<dbReference type="FunFam" id="1.10.260.100:FF:000002">
    <property type="entry name" value="Stress-induced-phosphoprotein 1 (Hsp70/Hsp90-organizing)"/>
    <property type="match status" value="1"/>
</dbReference>
<proteinExistence type="predicted"/>
<feature type="domain" description="STI1" evidence="6">
    <location>
        <begin position="57"/>
        <end position="96"/>
    </location>
</feature>
<accession>A0A3N4IRX1</accession>
<gene>
    <name evidence="7" type="ORF">BJ508DRAFT_202996</name>
</gene>
<evidence type="ECO:0000256" key="5">
    <source>
        <dbReference type="SAM" id="MobiDB-lite"/>
    </source>
</evidence>
<keyword evidence="4" id="KW-0802">TPR repeat</keyword>